<dbReference type="Proteomes" id="UP000502504">
    <property type="component" value="Chromosome"/>
</dbReference>
<reference evidence="2 3" key="1">
    <citation type="submission" date="2020-03" db="EMBL/GenBank/DDBJ databases">
        <title>Is there a link between lipid content and antibiotic production in Streptomyces?</title>
        <authorList>
            <person name="David M."/>
            <person name="Lejeune C."/>
            <person name="Abreu S."/>
            <person name="Thibessard A."/>
            <person name="Leblond P."/>
            <person name="Chaminade P."/>
            <person name="Virolle M.-J."/>
        </authorList>
    </citation>
    <scope>NUCLEOTIDE SEQUENCE [LARGE SCALE GENOMIC DNA]</scope>
    <source>
        <strain evidence="2 3">DSM 41481</strain>
    </source>
</reference>
<feature type="region of interest" description="Disordered" evidence="1">
    <location>
        <begin position="92"/>
        <end position="112"/>
    </location>
</feature>
<dbReference type="GeneID" id="93959540"/>
<accession>A0AAE6YF38</accession>
<sequence length="112" mass="12397">MSPTGEPEDMLVGEACRDLHPSAFRGRTIEPTVCRRLLLDLPQVQLADRDLRRQQRPARLSRLRREGCGVAPEVVADLTSRIRTGRSHLLIQTGTESRSLQTTGGALSPRQG</sequence>
<evidence type="ECO:0000313" key="2">
    <source>
        <dbReference type="EMBL" id="QIT48553.1"/>
    </source>
</evidence>
<organism evidence="2 3">
    <name type="scientific">Streptomyces antibioticus</name>
    <dbReference type="NCBI Taxonomy" id="1890"/>
    <lineage>
        <taxon>Bacteria</taxon>
        <taxon>Bacillati</taxon>
        <taxon>Actinomycetota</taxon>
        <taxon>Actinomycetes</taxon>
        <taxon>Kitasatosporales</taxon>
        <taxon>Streptomycetaceae</taxon>
        <taxon>Streptomyces</taxon>
    </lineage>
</organism>
<evidence type="ECO:0000256" key="1">
    <source>
        <dbReference type="SAM" id="MobiDB-lite"/>
    </source>
</evidence>
<protein>
    <submittedName>
        <fullName evidence="2">Uncharacterized protein</fullName>
    </submittedName>
</protein>
<proteinExistence type="predicted"/>
<dbReference type="AlphaFoldDB" id="A0AAE6YF38"/>
<gene>
    <name evidence="2" type="ORF">HCX60_37725</name>
</gene>
<dbReference type="RefSeq" id="WP_078636699.1">
    <property type="nucleotide sequence ID" value="NZ_CM007717.1"/>
</dbReference>
<dbReference type="EMBL" id="CP050692">
    <property type="protein sequence ID" value="QIT48553.1"/>
    <property type="molecule type" value="Genomic_DNA"/>
</dbReference>
<name>A0AAE6YF38_STRAT</name>
<evidence type="ECO:0000313" key="3">
    <source>
        <dbReference type="Proteomes" id="UP000502504"/>
    </source>
</evidence>